<dbReference type="Pfam" id="PF18261">
    <property type="entry name" value="Rpn9_C"/>
    <property type="match status" value="1"/>
</dbReference>
<dbReference type="InterPro" id="IPR036390">
    <property type="entry name" value="WH_DNA-bd_sf"/>
</dbReference>
<dbReference type="Pfam" id="PF22037">
    <property type="entry name" value="PSD13_N"/>
    <property type="match status" value="1"/>
</dbReference>
<evidence type="ECO:0000256" key="2">
    <source>
        <dbReference type="ARBA" id="ARBA00022942"/>
    </source>
</evidence>
<keyword evidence="5" id="KW-1185">Reference proteome</keyword>
<organism evidence="4 5">
    <name type="scientific">Eremothecium sinecaudum</name>
    <dbReference type="NCBI Taxonomy" id="45286"/>
    <lineage>
        <taxon>Eukaryota</taxon>
        <taxon>Fungi</taxon>
        <taxon>Dikarya</taxon>
        <taxon>Ascomycota</taxon>
        <taxon>Saccharomycotina</taxon>
        <taxon>Saccharomycetes</taxon>
        <taxon>Saccharomycetales</taxon>
        <taxon>Saccharomycetaceae</taxon>
        <taxon>Eremothecium</taxon>
    </lineage>
</organism>
<dbReference type="AlphaFoldDB" id="A0A0X8HUE5"/>
<dbReference type="GO" id="GO:0005829">
    <property type="term" value="C:cytosol"/>
    <property type="evidence" value="ECO:0007669"/>
    <property type="project" value="TreeGrafter"/>
</dbReference>
<evidence type="ECO:0000313" key="5">
    <source>
        <dbReference type="Proteomes" id="UP000243052"/>
    </source>
</evidence>
<feature type="domain" description="PCI" evidence="3">
    <location>
        <begin position="185"/>
        <end position="354"/>
    </location>
</feature>
<dbReference type="SUPFAM" id="SSF46785">
    <property type="entry name" value="Winged helix' DNA-binding domain"/>
    <property type="match status" value="1"/>
</dbReference>
<dbReference type="GeneID" id="28724949"/>
<evidence type="ECO:0000313" key="4">
    <source>
        <dbReference type="EMBL" id="AMD21651.1"/>
    </source>
</evidence>
<dbReference type="GO" id="GO:0008541">
    <property type="term" value="C:proteasome regulatory particle, lid subcomplex"/>
    <property type="evidence" value="ECO:0007669"/>
    <property type="project" value="TreeGrafter"/>
</dbReference>
<proteinExistence type="inferred from homology"/>
<keyword evidence="2" id="KW-0647">Proteasome</keyword>
<protein>
    <submittedName>
        <fullName evidence="4">HFL205Cp</fullName>
    </submittedName>
</protein>
<accession>A0A0X8HUE5</accession>
<dbReference type="SMART" id="SM00088">
    <property type="entry name" value="PINT"/>
    <property type="match status" value="1"/>
</dbReference>
<sequence>MTQEIYTVLSTLRMEVDPDLAPLFYEFEEYYERKLWHQLTERLEVFFQDDRSIPVRLRVYTNFVSKFQDKINQIKVVNFLLLSIKNSTSYKENLEYLAELQKTFSEIDNQKKRNDGLKTHEEGNLLIDIEMARTYLKMGDLAKTRDLLNDISANLDQKDSVPLIVTGTFYSANAEFYQLKNDFNSFYYTSLLYLSTLDPSMPMLSAAEQQQLAYKLCIAALLGDKIYNFGELLQHPIMSSIAGDPQYQWLFQFLHALSVGDFDQFSKLSQERIPQVPILAKNESFLRQKICLITLVESVFAKSIRTLSFDDIAKATHLHKDNVEHLVMKSISLGLLKGSIDQVEELVTITWVQPRIINEEQITKMRVRLMDWSEQVTQLGKHIEAAGQTIWV</sequence>
<dbReference type="InterPro" id="IPR035298">
    <property type="entry name" value="PSMD13"/>
</dbReference>
<dbReference type="EMBL" id="CP014246">
    <property type="protein sequence ID" value="AMD21651.1"/>
    <property type="molecule type" value="Genomic_DNA"/>
</dbReference>
<comment type="similarity">
    <text evidence="1">Belongs to the proteasome subunit S11 family.</text>
</comment>
<gene>
    <name evidence="4" type="ORF">AW171_hschr63615</name>
</gene>
<dbReference type="InterPro" id="IPR040798">
    <property type="entry name" value="Rpn9_C"/>
</dbReference>
<dbReference type="PROSITE" id="PS50250">
    <property type="entry name" value="PCI"/>
    <property type="match status" value="1"/>
</dbReference>
<evidence type="ECO:0000256" key="1">
    <source>
        <dbReference type="ARBA" id="ARBA00006207"/>
    </source>
</evidence>
<dbReference type="STRING" id="45286.A0A0X8HUE5"/>
<dbReference type="PANTHER" id="PTHR10539:SF0">
    <property type="entry name" value="26S PROTEASOME NON-ATPASE REGULATORY SUBUNIT 13"/>
    <property type="match status" value="1"/>
</dbReference>
<dbReference type="InterPro" id="IPR000717">
    <property type="entry name" value="PCI_dom"/>
</dbReference>
<dbReference type="RefSeq" id="XP_017988647.1">
    <property type="nucleotide sequence ID" value="XM_018133227.1"/>
</dbReference>
<dbReference type="GO" id="GO:0005634">
    <property type="term" value="C:nucleus"/>
    <property type="evidence" value="ECO:0007669"/>
    <property type="project" value="TreeGrafter"/>
</dbReference>
<dbReference type="PANTHER" id="PTHR10539">
    <property type="entry name" value="26S PROTEASOME NON-ATPASE REGULATORY SUBUNIT 13"/>
    <property type="match status" value="1"/>
</dbReference>
<dbReference type="Proteomes" id="UP000243052">
    <property type="component" value="Chromosome vi"/>
</dbReference>
<reference evidence="4 5" key="1">
    <citation type="submission" date="2016-01" db="EMBL/GenBank/DDBJ databases">
        <title>Genome sequence of the yeast Holleya sinecauda.</title>
        <authorList>
            <person name="Dietrich F.S."/>
        </authorList>
    </citation>
    <scope>NUCLEOTIDE SEQUENCE [LARGE SCALE GENOMIC DNA]</scope>
    <source>
        <strain evidence="4 5">ATCC 58844</strain>
    </source>
</reference>
<evidence type="ECO:0000259" key="3">
    <source>
        <dbReference type="PROSITE" id="PS50250"/>
    </source>
</evidence>
<dbReference type="InterPro" id="IPR054179">
    <property type="entry name" value="PSD13_N"/>
</dbReference>
<dbReference type="GO" id="GO:0006511">
    <property type="term" value="P:ubiquitin-dependent protein catabolic process"/>
    <property type="evidence" value="ECO:0007669"/>
    <property type="project" value="TreeGrafter"/>
</dbReference>
<dbReference type="GO" id="GO:0005198">
    <property type="term" value="F:structural molecule activity"/>
    <property type="evidence" value="ECO:0007669"/>
    <property type="project" value="TreeGrafter"/>
</dbReference>
<dbReference type="OrthoDB" id="1093at2759"/>
<dbReference type="Pfam" id="PF01399">
    <property type="entry name" value="PCI"/>
    <property type="match status" value="1"/>
</dbReference>
<name>A0A0X8HUE5_9SACH</name>